<dbReference type="EMBL" id="FOYP01000001">
    <property type="protein sequence ID" value="SFR38465.1"/>
    <property type="molecule type" value="Genomic_DNA"/>
</dbReference>
<dbReference type="Pfam" id="PF13467">
    <property type="entry name" value="RHH_4"/>
    <property type="match status" value="1"/>
</dbReference>
<evidence type="ECO:0000313" key="2">
    <source>
        <dbReference type="EMBL" id="SFR38465.1"/>
    </source>
</evidence>
<gene>
    <name evidence="2" type="ORF">SAMN04488005_1237</name>
</gene>
<evidence type="ECO:0000259" key="1">
    <source>
        <dbReference type="Pfam" id="PF13467"/>
    </source>
</evidence>
<sequence>MNSNAHARPVKHSLTLRGHRTSVSLEDIFWQKFRKIAAENGKTINGLAAEIDEGRGDIGLASALRVFVLEYTLNQSLE</sequence>
<organism evidence="2 3">
    <name type="scientific">Yoonia tamlensis</name>
    <dbReference type="NCBI Taxonomy" id="390270"/>
    <lineage>
        <taxon>Bacteria</taxon>
        <taxon>Pseudomonadati</taxon>
        <taxon>Pseudomonadota</taxon>
        <taxon>Alphaproteobacteria</taxon>
        <taxon>Rhodobacterales</taxon>
        <taxon>Paracoccaceae</taxon>
        <taxon>Yoonia</taxon>
    </lineage>
</organism>
<dbReference type="Gene3D" id="1.10.3990.20">
    <property type="entry name" value="protein bp1543"/>
    <property type="match status" value="1"/>
</dbReference>
<dbReference type="STRING" id="390270.SAMN04488005_1237"/>
<keyword evidence="3" id="KW-1185">Reference proteome</keyword>
<dbReference type="InterPro" id="IPR038268">
    <property type="entry name" value="RHH_sf"/>
</dbReference>
<dbReference type="OrthoDB" id="7477016at2"/>
<proteinExistence type="predicted"/>
<dbReference type="Proteomes" id="UP000199478">
    <property type="component" value="Unassembled WGS sequence"/>
</dbReference>
<dbReference type="AlphaFoldDB" id="A0A1I6G8E8"/>
<protein>
    <submittedName>
        <fullName evidence="2">Ribbon-helix-helix domain-containing protein</fullName>
    </submittedName>
</protein>
<feature type="domain" description="Ribbon-helix-helix" evidence="1">
    <location>
        <begin position="9"/>
        <end position="71"/>
    </location>
</feature>
<name>A0A1I6G8E8_9RHOB</name>
<dbReference type="InterPro" id="IPR027373">
    <property type="entry name" value="RHH_dom"/>
</dbReference>
<evidence type="ECO:0000313" key="3">
    <source>
        <dbReference type="Proteomes" id="UP000199478"/>
    </source>
</evidence>
<accession>A0A1I6G8E8</accession>
<reference evidence="3" key="1">
    <citation type="submission" date="2016-10" db="EMBL/GenBank/DDBJ databases">
        <authorList>
            <person name="Varghese N."/>
            <person name="Submissions S."/>
        </authorList>
    </citation>
    <scope>NUCLEOTIDE SEQUENCE [LARGE SCALE GENOMIC DNA]</scope>
    <source>
        <strain evidence="3">DSM 26879</strain>
    </source>
</reference>